<dbReference type="PRINTS" id="PR00385">
    <property type="entry name" value="P450"/>
</dbReference>
<dbReference type="KEGG" id="acad:UA74_17245"/>
<dbReference type="EMBL" id="CP016076">
    <property type="protein sequence ID" value="APU15479.1"/>
    <property type="molecule type" value="Genomic_DNA"/>
</dbReference>
<name>A0AAC9LFU6_9PSEU</name>
<accession>A0AAC9LFU6</accession>
<gene>
    <name evidence="9" type="ORF">UA74_17245</name>
</gene>
<evidence type="ECO:0000256" key="7">
    <source>
        <dbReference type="RuleBase" id="RU000461"/>
    </source>
</evidence>
<sequence>MTTGHSEVTLLPTLRERPLDPPDELARLRERQPIARMTYPDGHLGWLVTSHAAARAILADRRFSSRQDLMRASLPHIVAQEPQTPADPGNFIRLDPPDHTRYRQLLAGQFTMRRMRSLQPRVEHIVEGLLDEMERQEAPTDLVRSFSLPIASMVICELLGAPYSELDEFQHHTAVLLTLTSTIDQIQEAAVSVNEFVRRLVLSKRREPTDDILGRLMAENDLSDEELTNIAFLLLAAGHETTANMLSLGTYTLLCHPEQLERLRTDPALIDDAVEELLRYLTIFHIGPSRTALADVELDGHLIKAGDTVTLSLSAADRDPEKFADPDRFDVTQAAGGHLAFGHGVHQCLGQQLARMQMRVGYTALIRRFPTLRLAVEPAEVPMRDDMTIYGLRRLPVTW</sequence>
<dbReference type="PRINTS" id="PR00359">
    <property type="entry name" value="BP450"/>
</dbReference>
<dbReference type="CDD" id="cd11030">
    <property type="entry name" value="CYP105-like"/>
    <property type="match status" value="1"/>
</dbReference>
<organism evidence="9 10">
    <name type="scientific">Actinoalloteichus fjordicus</name>
    <dbReference type="NCBI Taxonomy" id="1612552"/>
    <lineage>
        <taxon>Bacteria</taxon>
        <taxon>Bacillati</taxon>
        <taxon>Actinomycetota</taxon>
        <taxon>Actinomycetes</taxon>
        <taxon>Pseudonocardiales</taxon>
        <taxon>Pseudonocardiaceae</taxon>
        <taxon>Actinoalloteichus</taxon>
    </lineage>
</organism>
<dbReference type="GO" id="GO:0020037">
    <property type="term" value="F:heme binding"/>
    <property type="evidence" value="ECO:0007669"/>
    <property type="project" value="InterPro"/>
</dbReference>
<evidence type="ECO:0000256" key="2">
    <source>
        <dbReference type="ARBA" id="ARBA00022617"/>
    </source>
</evidence>
<dbReference type="PANTHER" id="PTHR46696:SF1">
    <property type="entry name" value="CYTOCHROME P450 YJIB-RELATED"/>
    <property type="match status" value="1"/>
</dbReference>
<keyword evidence="10" id="KW-1185">Reference proteome</keyword>
<dbReference type="SUPFAM" id="SSF48264">
    <property type="entry name" value="Cytochrome P450"/>
    <property type="match status" value="1"/>
</dbReference>
<evidence type="ECO:0000256" key="5">
    <source>
        <dbReference type="ARBA" id="ARBA00023004"/>
    </source>
</evidence>
<dbReference type="InterPro" id="IPR002397">
    <property type="entry name" value="Cyt_P450_B"/>
</dbReference>
<dbReference type="EC" id="1.14.-.-" evidence="9"/>
<evidence type="ECO:0000256" key="4">
    <source>
        <dbReference type="ARBA" id="ARBA00023002"/>
    </source>
</evidence>
<evidence type="ECO:0000256" key="8">
    <source>
        <dbReference type="SAM" id="MobiDB-lite"/>
    </source>
</evidence>
<dbReference type="RefSeq" id="WP_075743925.1">
    <property type="nucleotide sequence ID" value="NZ_CP016076.1"/>
</dbReference>
<evidence type="ECO:0000256" key="1">
    <source>
        <dbReference type="ARBA" id="ARBA00010617"/>
    </source>
</evidence>
<keyword evidence="3 7" id="KW-0479">Metal-binding</keyword>
<dbReference type="AlphaFoldDB" id="A0AAC9LFU6"/>
<dbReference type="GO" id="GO:0005506">
    <property type="term" value="F:iron ion binding"/>
    <property type="evidence" value="ECO:0007669"/>
    <property type="project" value="InterPro"/>
</dbReference>
<dbReference type="InterPro" id="IPR001128">
    <property type="entry name" value="Cyt_P450"/>
</dbReference>
<proteinExistence type="inferred from homology"/>
<dbReference type="InterPro" id="IPR036396">
    <property type="entry name" value="Cyt_P450_sf"/>
</dbReference>
<dbReference type="GO" id="GO:0004497">
    <property type="term" value="F:monooxygenase activity"/>
    <property type="evidence" value="ECO:0007669"/>
    <property type="project" value="UniProtKB-KW"/>
</dbReference>
<dbReference type="FunFam" id="1.10.630.10:FF:000018">
    <property type="entry name" value="Cytochrome P450 monooxygenase"/>
    <property type="match status" value="1"/>
</dbReference>
<keyword evidence="6 7" id="KW-0503">Monooxygenase</keyword>
<evidence type="ECO:0000256" key="6">
    <source>
        <dbReference type="ARBA" id="ARBA00023033"/>
    </source>
</evidence>
<feature type="region of interest" description="Disordered" evidence="8">
    <location>
        <begin position="1"/>
        <end position="21"/>
    </location>
</feature>
<evidence type="ECO:0000313" key="10">
    <source>
        <dbReference type="Proteomes" id="UP000185511"/>
    </source>
</evidence>
<keyword evidence="4 7" id="KW-0560">Oxidoreductase</keyword>
<dbReference type="PROSITE" id="PS00086">
    <property type="entry name" value="CYTOCHROME_P450"/>
    <property type="match status" value="1"/>
</dbReference>
<reference evidence="10" key="1">
    <citation type="submission" date="2016-06" db="EMBL/GenBank/DDBJ databases">
        <title>Complete genome sequence of Actinoalloteichus fjordicus DSM 46855 (=ADI127-17), type strain of the new species Actinoalloteichus fjordicus.</title>
        <authorList>
            <person name="Ruckert C."/>
            <person name="Nouioui I."/>
            <person name="Willmese J."/>
            <person name="van Wezel G."/>
            <person name="Klenk H.-P."/>
            <person name="Kalinowski J."/>
            <person name="Zotchev S.B."/>
        </authorList>
    </citation>
    <scope>NUCLEOTIDE SEQUENCE [LARGE SCALE GENOMIC DNA]</scope>
    <source>
        <strain evidence="10">ADI127-7</strain>
    </source>
</reference>
<evidence type="ECO:0000313" key="9">
    <source>
        <dbReference type="EMBL" id="APU15479.1"/>
    </source>
</evidence>
<dbReference type="GO" id="GO:0016705">
    <property type="term" value="F:oxidoreductase activity, acting on paired donors, with incorporation or reduction of molecular oxygen"/>
    <property type="evidence" value="ECO:0007669"/>
    <property type="project" value="InterPro"/>
</dbReference>
<keyword evidence="5 7" id="KW-0408">Iron</keyword>
<dbReference type="Pfam" id="PF00067">
    <property type="entry name" value="p450"/>
    <property type="match status" value="1"/>
</dbReference>
<dbReference type="PANTHER" id="PTHR46696">
    <property type="entry name" value="P450, PUTATIVE (EUROFUNG)-RELATED"/>
    <property type="match status" value="1"/>
</dbReference>
<keyword evidence="2 7" id="KW-0349">Heme</keyword>
<dbReference type="Gene3D" id="1.10.630.10">
    <property type="entry name" value="Cytochrome P450"/>
    <property type="match status" value="1"/>
</dbReference>
<dbReference type="InterPro" id="IPR017972">
    <property type="entry name" value="Cyt_P450_CS"/>
</dbReference>
<evidence type="ECO:0000256" key="3">
    <source>
        <dbReference type="ARBA" id="ARBA00022723"/>
    </source>
</evidence>
<comment type="similarity">
    <text evidence="1 7">Belongs to the cytochrome P450 family.</text>
</comment>
<dbReference type="Proteomes" id="UP000185511">
    <property type="component" value="Chromosome"/>
</dbReference>
<protein>
    <submittedName>
        <fullName evidence="9">Cytochrome P450</fullName>
        <ecNumber evidence="9">1.14.-.-</ecNumber>
    </submittedName>
</protein>